<dbReference type="CDD" id="cd00130">
    <property type="entry name" value="PAS"/>
    <property type="match status" value="1"/>
</dbReference>
<dbReference type="GO" id="GO:0006355">
    <property type="term" value="P:regulation of DNA-templated transcription"/>
    <property type="evidence" value="ECO:0007669"/>
    <property type="project" value="InterPro"/>
</dbReference>
<evidence type="ECO:0000256" key="1">
    <source>
        <dbReference type="ARBA" id="ARBA00022741"/>
    </source>
</evidence>
<dbReference type="InterPro" id="IPR003593">
    <property type="entry name" value="AAA+_ATPase"/>
</dbReference>
<keyword evidence="2" id="KW-0067">ATP-binding</keyword>
<dbReference type="SUPFAM" id="SSF55781">
    <property type="entry name" value="GAF domain-like"/>
    <property type="match status" value="1"/>
</dbReference>
<dbReference type="CDD" id="cd00009">
    <property type="entry name" value="AAA"/>
    <property type="match status" value="1"/>
</dbReference>
<organism evidence="5 6">
    <name type="scientific">Pelotomaculum thermopropionicum</name>
    <dbReference type="NCBI Taxonomy" id="110500"/>
    <lineage>
        <taxon>Bacteria</taxon>
        <taxon>Bacillati</taxon>
        <taxon>Bacillota</taxon>
        <taxon>Clostridia</taxon>
        <taxon>Eubacteriales</taxon>
        <taxon>Desulfotomaculaceae</taxon>
        <taxon>Pelotomaculum</taxon>
    </lineage>
</organism>
<dbReference type="PANTHER" id="PTHR32071:SF57">
    <property type="entry name" value="C4-DICARBOXYLATE TRANSPORT TRANSCRIPTIONAL REGULATORY PROTEIN DCTD"/>
    <property type="match status" value="1"/>
</dbReference>
<dbReference type="SUPFAM" id="SSF55785">
    <property type="entry name" value="PYP-like sensor domain (PAS domain)"/>
    <property type="match status" value="1"/>
</dbReference>
<feature type="domain" description="Sigma-54 factor interaction" evidence="3">
    <location>
        <begin position="281"/>
        <end position="499"/>
    </location>
</feature>
<feature type="non-terminal residue" evidence="5">
    <location>
        <position position="499"/>
    </location>
</feature>
<evidence type="ECO:0000313" key="6">
    <source>
        <dbReference type="Proteomes" id="UP000054705"/>
    </source>
</evidence>
<dbReference type="PROSITE" id="PS50112">
    <property type="entry name" value="PAS"/>
    <property type="match status" value="1"/>
</dbReference>
<dbReference type="PROSITE" id="PS50045">
    <property type="entry name" value="SIGMA54_INTERACT_4"/>
    <property type="match status" value="1"/>
</dbReference>
<dbReference type="FunFam" id="3.40.50.300:FF:000006">
    <property type="entry name" value="DNA-binding transcriptional regulator NtrC"/>
    <property type="match status" value="1"/>
</dbReference>
<dbReference type="InterPro" id="IPR000014">
    <property type="entry name" value="PAS"/>
</dbReference>
<dbReference type="EMBL" id="LGGS01000129">
    <property type="protein sequence ID" value="KUK81787.1"/>
    <property type="molecule type" value="Genomic_DNA"/>
</dbReference>
<dbReference type="InterPro" id="IPR025943">
    <property type="entry name" value="Sigma_54_int_dom_ATP-bd_2"/>
</dbReference>
<dbReference type="Pfam" id="PF25601">
    <property type="entry name" value="AAA_lid_14"/>
    <property type="match status" value="1"/>
</dbReference>
<dbReference type="Pfam" id="PF00989">
    <property type="entry name" value="PAS"/>
    <property type="match status" value="1"/>
</dbReference>
<dbReference type="InterPro" id="IPR013767">
    <property type="entry name" value="PAS_fold"/>
</dbReference>
<gene>
    <name evidence="5" type="ORF">XD97_0569</name>
</gene>
<dbReference type="Gene3D" id="3.30.450.40">
    <property type="match status" value="1"/>
</dbReference>
<evidence type="ECO:0000259" key="4">
    <source>
        <dbReference type="PROSITE" id="PS50112"/>
    </source>
</evidence>
<dbReference type="InterPro" id="IPR002078">
    <property type="entry name" value="Sigma_54_int"/>
</dbReference>
<dbReference type="PROSITE" id="PS00676">
    <property type="entry name" value="SIGMA54_INTERACT_2"/>
    <property type="match status" value="1"/>
</dbReference>
<dbReference type="AlphaFoldDB" id="A0A124FYP2"/>
<feature type="domain" description="PAS" evidence="4">
    <location>
        <begin position="153"/>
        <end position="199"/>
    </location>
</feature>
<dbReference type="InterPro" id="IPR058031">
    <property type="entry name" value="AAA_lid_NorR"/>
</dbReference>
<dbReference type="SMART" id="SM00091">
    <property type="entry name" value="PAS"/>
    <property type="match status" value="1"/>
</dbReference>
<dbReference type="Proteomes" id="UP000054705">
    <property type="component" value="Unassembled WGS sequence"/>
</dbReference>
<dbReference type="Pfam" id="PF00158">
    <property type="entry name" value="Sigma54_activat"/>
    <property type="match status" value="1"/>
</dbReference>
<name>A0A124FYP2_9FIRM</name>
<evidence type="ECO:0000256" key="2">
    <source>
        <dbReference type="ARBA" id="ARBA00022840"/>
    </source>
</evidence>
<dbReference type="InterPro" id="IPR029016">
    <property type="entry name" value="GAF-like_dom_sf"/>
</dbReference>
<evidence type="ECO:0000259" key="3">
    <source>
        <dbReference type="PROSITE" id="PS50045"/>
    </source>
</evidence>
<dbReference type="Gene3D" id="1.10.8.60">
    <property type="match status" value="1"/>
</dbReference>
<dbReference type="InterPro" id="IPR035965">
    <property type="entry name" value="PAS-like_dom_sf"/>
</dbReference>
<dbReference type="NCBIfam" id="TIGR00229">
    <property type="entry name" value="sensory_box"/>
    <property type="match status" value="1"/>
</dbReference>
<evidence type="ECO:0000313" key="5">
    <source>
        <dbReference type="EMBL" id="KUK81787.1"/>
    </source>
</evidence>
<proteinExistence type="predicted"/>
<dbReference type="SMART" id="SM00382">
    <property type="entry name" value="AAA"/>
    <property type="match status" value="1"/>
</dbReference>
<comment type="caution">
    <text evidence="5">The sequence shown here is derived from an EMBL/GenBank/DDBJ whole genome shotgun (WGS) entry which is preliminary data.</text>
</comment>
<dbReference type="InterPro" id="IPR027417">
    <property type="entry name" value="P-loop_NTPase"/>
</dbReference>
<protein>
    <submittedName>
        <fullName evidence="5">Transcriptional regulator</fullName>
    </submittedName>
</protein>
<dbReference type="SUPFAM" id="SSF52540">
    <property type="entry name" value="P-loop containing nucleoside triphosphate hydrolases"/>
    <property type="match status" value="1"/>
</dbReference>
<sequence length="499" mass="55912">MSRLAQVSENGQKVAEAIATVLKVEVEIIDTDLVRVAGTGMVRNDVGSRLLRGFVNKHVLQTGTHIFISEAGYHHICLSCPLTGRCFYKASIVYPIIMESEVLGTISLIAFDDTQQENLCRNTDYLIEFIGRMADLISSKAHEQEILAEKMIMTTRLEAVVDSVDEGILATDRQGLITHFNHSAERLFGAKKQRVLGQNANQLLPALPLSEVLQGGNEFNSREIFTNYEGRRLHLLSTAKPIKLKNGCIAGVVISFRDFRETQKLAYEIMNTHEIISFEDLVGTGRTLKEVKSKAKKISSSNSTVLIVGESGTGKEVFARAIHSNGPYGHRPFVTINCGAMPENLLEIELFGYDEGLNDNRRGGKLGKLELANGGTIYLDEIEKLSLYLQAKLVKILLKPRIERVSEPRLIPAEIRLIAATSKDLQELVRKNLFRDDLYYLLSVILLNIPPLRERQEDIPLLLDHYMNRFSKLLGKDIRGFSSQALNACIKYFWPGNVR</sequence>
<reference evidence="6" key="1">
    <citation type="journal article" date="2015" name="MBio">
        <title>Genome-Resolved Metagenomic Analysis Reveals Roles for Candidate Phyla and Other Microbial Community Members in Biogeochemical Transformations in Oil Reservoirs.</title>
        <authorList>
            <person name="Hu P."/>
            <person name="Tom L."/>
            <person name="Singh A."/>
            <person name="Thomas B.C."/>
            <person name="Baker B.J."/>
            <person name="Piceno Y.M."/>
            <person name="Andersen G.L."/>
            <person name="Banfield J.F."/>
        </authorList>
    </citation>
    <scope>NUCLEOTIDE SEQUENCE [LARGE SCALE GENOMIC DNA]</scope>
</reference>
<accession>A0A124FYP2</accession>
<dbReference type="Gene3D" id="3.40.50.300">
    <property type="entry name" value="P-loop containing nucleotide triphosphate hydrolases"/>
    <property type="match status" value="1"/>
</dbReference>
<dbReference type="InterPro" id="IPR025662">
    <property type="entry name" value="Sigma_54_int_dom_ATP-bd_1"/>
</dbReference>
<dbReference type="PANTHER" id="PTHR32071">
    <property type="entry name" value="TRANSCRIPTIONAL REGULATORY PROTEIN"/>
    <property type="match status" value="1"/>
</dbReference>
<keyword evidence="1" id="KW-0547">Nucleotide-binding</keyword>
<dbReference type="GO" id="GO:0005524">
    <property type="term" value="F:ATP binding"/>
    <property type="evidence" value="ECO:0007669"/>
    <property type="project" value="UniProtKB-KW"/>
</dbReference>
<dbReference type="Gene3D" id="3.30.450.20">
    <property type="entry name" value="PAS domain"/>
    <property type="match status" value="1"/>
</dbReference>
<dbReference type="PROSITE" id="PS00675">
    <property type="entry name" value="SIGMA54_INTERACT_1"/>
    <property type="match status" value="1"/>
</dbReference>